<dbReference type="PANTHER" id="PTHR47234:SF3">
    <property type="entry name" value="SECRETIN_TONB SHORT N-TERMINAL DOMAIN-CONTAINING PROTEIN"/>
    <property type="match status" value="1"/>
</dbReference>
<dbReference type="PROSITE" id="PS52016">
    <property type="entry name" value="TONB_DEPENDENT_REC_3"/>
    <property type="match status" value="1"/>
</dbReference>
<dbReference type="RefSeq" id="WP_183442840.1">
    <property type="nucleotide sequence ID" value="NZ_JACHXD010000013.1"/>
</dbReference>
<keyword evidence="3 10" id="KW-0813">Transport</keyword>
<dbReference type="InterPro" id="IPR036942">
    <property type="entry name" value="Beta-barrel_TonB_sf"/>
</dbReference>
<evidence type="ECO:0000256" key="4">
    <source>
        <dbReference type="ARBA" id="ARBA00022452"/>
    </source>
</evidence>
<feature type="domain" description="TonB-dependent receptor-like beta-barrel" evidence="14">
    <location>
        <begin position="292"/>
        <end position="791"/>
    </location>
</feature>
<dbReference type="Pfam" id="PF07715">
    <property type="entry name" value="Plug"/>
    <property type="match status" value="1"/>
</dbReference>
<comment type="caution">
    <text evidence="16">The sequence shown here is derived from an EMBL/GenBank/DDBJ whole genome shotgun (WGS) entry which is preliminary data.</text>
</comment>
<evidence type="ECO:0000256" key="6">
    <source>
        <dbReference type="ARBA" id="ARBA00023077"/>
    </source>
</evidence>
<dbReference type="AlphaFoldDB" id="A0A7W5BF47"/>
<evidence type="ECO:0000256" key="11">
    <source>
        <dbReference type="RuleBase" id="RU003357"/>
    </source>
</evidence>
<dbReference type="InterPro" id="IPR000531">
    <property type="entry name" value="Beta-barrel_TonB"/>
</dbReference>
<evidence type="ECO:0000313" key="16">
    <source>
        <dbReference type="EMBL" id="MBB3121110.1"/>
    </source>
</evidence>
<keyword evidence="9 10" id="KW-0998">Cell outer membrane</keyword>
<evidence type="ECO:0000256" key="5">
    <source>
        <dbReference type="ARBA" id="ARBA00022692"/>
    </source>
</evidence>
<keyword evidence="6 11" id="KW-0798">TonB box</keyword>
<feature type="domain" description="TonB-dependent receptor plug" evidence="15">
    <location>
        <begin position="49"/>
        <end position="167"/>
    </location>
</feature>
<keyword evidence="4 10" id="KW-1134">Transmembrane beta strand</keyword>
<evidence type="ECO:0000256" key="8">
    <source>
        <dbReference type="ARBA" id="ARBA00023170"/>
    </source>
</evidence>
<keyword evidence="5 10" id="KW-0812">Transmembrane</keyword>
<feature type="region of interest" description="Disordered" evidence="12">
    <location>
        <begin position="245"/>
        <end position="274"/>
    </location>
</feature>
<evidence type="ECO:0000256" key="2">
    <source>
        <dbReference type="ARBA" id="ARBA00009810"/>
    </source>
</evidence>
<protein>
    <submittedName>
        <fullName evidence="16">Iron complex outermembrane receptor protein</fullName>
    </submittedName>
</protein>
<evidence type="ECO:0000256" key="7">
    <source>
        <dbReference type="ARBA" id="ARBA00023136"/>
    </source>
</evidence>
<dbReference type="Gene3D" id="2.170.130.10">
    <property type="entry name" value="TonB-dependent receptor, plug domain"/>
    <property type="match status" value="1"/>
</dbReference>
<dbReference type="InterPro" id="IPR012910">
    <property type="entry name" value="Plug_dom"/>
</dbReference>
<dbReference type="GO" id="GO:0009279">
    <property type="term" value="C:cell outer membrane"/>
    <property type="evidence" value="ECO:0007669"/>
    <property type="project" value="UniProtKB-SubCell"/>
</dbReference>
<dbReference type="InterPro" id="IPR037066">
    <property type="entry name" value="Plug_dom_sf"/>
</dbReference>
<keyword evidence="7 10" id="KW-0472">Membrane</keyword>
<dbReference type="Gene3D" id="2.40.170.20">
    <property type="entry name" value="TonB-dependent receptor, beta-barrel domain"/>
    <property type="match status" value="1"/>
</dbReference>
<keyword evidence="8 16" id="KW-0675">Receptor</keyword>
<dbReference type="Pfam" id="PF00593">
    <property type="entry name" value="TonB_dep_Rec_b-barrel"/>
    <property type="match status" value="1"/>
</dbReference>
<evidence type="ECO:0000259" key="15">
    <source>
        <dbReference type="Pfam" id="PF07715"/>
    </source>
</evidence>
<evidence type="ECO:0000256" key="3">
    <source>
        <dbReference type="ARBA" id="ARBA00022448"/>
    </source>
</evidence>
<sequence>MSVPQHRFGLPRRTILALLLMQPMLAMAQAEEAQTVLVTGARASGRTADNSAAPVDIISAQQLQASGKLNLLEALDTALPSFNLPARVQPDLGSIVRAGQLRNLDPSHTLILVNGKRRHSTAIVNEDGFPGSVAPDLALIPTGAIARVEVLRDGASAIYGSDAIAGVINIILKSDDSGSISGQTGRSYQGDGSNSYARIDGGSRLNGQGFLHASAEFNHQSPAVRNFALNPGYLSYPAVRNSDGQLVKLGPNNSLPAGASPNPAEARRNGNPWRNLGLPESSTATFGLNAGYDLNDSVQLYGFGTYARRDAGSAQNFRLPNTIFNNNKGLLAVYPDGFTPFETTRERDFALTGGVKGQGAGWSWDLSASYGKDDIDVGVEHSANYSLTYPGAQTDFYIGNQRYSRSVLNADARRPLALPGLAQPAELSVGLEYSREQQRRSAGEPASYLGGGSSALSGYRPVDASDTARRSHAAYAGLSVQPLPALLIDAAARAERYSDFGNKLSGRLSTRYELAPAWALRATVSNGFHAPSLVTQSYSNTSDHAGVPYLLAQPTSAAARALGAQALKPEQARSITAGLVFSPASSLRLALDLYQIDVDNRLGVSSEIGIDRSSGIALDGSGQALSAQQAAAIESLLRGAGLTPGNGLVAHYFANVGDTRTRGLDFTAEDSLKVTGGRLRWSAALNLNKTTLTGIAPVPAVLQGLPNIDTLNKSAQYELLYRAPRDKEILTLAYDQGPWKVQFKETRYGRLKRLNSNTGGDYYIPAAFVTDASVGYDITRQLSLTVGANNLFNRKPSQLPLDARSSANLAQYSGAVDNSGPLGVVGGTWYARATLRF</sequence>
<dbReference type="InterPro" id="IPR039426">
    <property type="entry name" value="TonB-dep_rcpt-like"/>
</dbReference>
<gene>
    <name evidence="16" type="ORF">FHS03_004183</name>
</gene>
<evidence type="ECO:0000256" key="13">
    <source>
        <dbReference type="SAM" id="SignalP"/>
    </source>
</evidence>
<feature type="chain" id="PRO_5030969981" evidence="13">
    <location>
        <begin position="29"/>
        <end position="837"/>
    </location>
</feature>
<comment type="subcellular location">
    <subcellularLocation>
        <location evidence="1 10">Cell outer membrane</location>
        <topology evidence="1 10">Multi-pass membrane protein</topology>
    </subcellularLocation>
</comment>
<evidence type="ECO:0000256" key="10">
    <source>
        <dbReference type="PROSITE-ProRule" id="PRU01360"/>
    </source>
</evidence>
<reference evidence="16 17" key="1">
    <citation type="submission" date="2020-08" db="EMBL/GenBank/DDBJ databases">
        <title>Genomic Encyclopedia of Type Strains, Phase III (KMG-III): the genomes of soil and plant-associated and newly described type strains.</title>
        <authorList>
            <person name="Whitman W."/>
        </authorList>
    </citation>
    <scope>NUCLEOTIDE SEQUENCE [LARGE SCALE GENOMIC DNA]</scope>
    <source>
        <strain evidence="16 17">CECT 8897</strain>
    </source>
</reference>
<dbReference type="CDD" id="cd01347">
    <property type="entry name" value="ligand_gated_channel"/>
    <property type="match status" value="1"/>
</dbReference>
<keyword evidence="13" id="KW-0732">Signal</keyword>
<evidence type="ECO:0000256" key="1">
    <source>
        <dbReference type="ARBA" id="ARBA00004571"/>
    </source>
</evidence>
<organism evidence="16 17">
    <name type="scientific">Pseudoduganella violacea</name>
    <dbReference type="NCBI Taxonomy" id="1715466"/>
    <lineage>
        <taxon>Bacteria</taxon>
        <taxon>Pseudomonadati</taxon>
        <taxon>Pseudomonadota</taxon>
        <taxon>Betaproteobacteria</taxon>
        <taxon>Burkholderiales</taxon>
        <taxon>Oxalobacteraceae</taxon>
        <taxon>Telluria group</taxon>
        <taxon>Pseudoduganella</taxon>
    </lineage>
</organism>
<keyword evidence="17" id="KW-1185">Reference proteome</keyword>
<dbReference type="PANTHER" id="PTHR47234">
    <property type="match status" value="1"/>
</dbReference>
<name>A0A7W5BF47_9BURK</name>
<evidence type="ECO:0000256" key="9">
    <source>
        <dbReference type="ARBA" id="ARBA00023237"/>
    </source>
</evidence>
<dbReference type="Proteomes" id="UP000541535">
    <property type="component" value="Unassembled WGS sequence"/>
</dbReference>
<proteinExistence type="inferred from homology"/>
<evidence type="ECO:0000259" key="14">
    <source>
        <dbReference type="Pfam" id="PF00593"/>
    </source>
</evidence>
<comment type="similarity">
    <text evidence="2 10 11">Belongs to the TonB-dependent receptor family.</text>
</comment>
<evidence type="ECO:0000256" key="12">
    <source>
        <dbReference type="SAM" id="MobiDB-lite"/>
    </source>
</evidence>
<evidence type="ECO:0000313" key="17">
    <source>
        <dbReference type="Proteomes" id="UP000541535"/>
    </source>
</evidence>
<feature type="signal peptide" evidence="13">
    <location>
        <begin position="1"/>
        <end position="28"/>
    </location>
</feature>
<accession>A0A7W5BF47</accession>
<dbReference type="SUPFAM" id="SSF56935">
    <property type="entry name" value="Porins"/>
    <property type="match status" value="1"/>
</dbReference>
<dbReference type="EMBL" id="JACHXD010000013">
    <property type="protein sequence ID" value="MBB3121110.1"/>
    <property type="molecule type" value="Genomic_DNA"/>
</dbReference>